<dbReference type="SUPFAM" id="SSF52266">
    <property type="entry name" value="SGNH hydrolase"/>
    <property type="match status" value="1"/>
</dbReference>
<reference evidence="1" key="1">
    <citation type="submission" date="2020-10" db="EMBL/GenBank/DDBJ databases">
        <authorList>
            <person name="Gilroy R."/>
        </authorList>
    </citation>
    <scope>NUCLEOTIDE SEQUENCE</scope>
    <source>
        <strain evidence="1">B3-4054</strain>
    </source>
</reference>
<dbReference type="InterPro" id="IPR007407">
    <property type="entry name" value="DUF459"/>
</dbReference>
<name>A0A9D9ENM7_9SPIR</name>
<dbReference type="Pfam" id="PF04311">
    <property type="entry name" value="DUF459"/>
    <property type="match status" value="1"/>
</dbReference>
<sequence length="217" mass="24137">MYVFGDSQVYSLGIGLSRLAGKDSAIAVDYLPVHSSGFIRQDYFSWNQKLADTFAETAYDAGVVMMGMNDYQNFWTDEGVVAVKETAFWEEEYKKKCRSVLDTALLYLPRVYWLGMPLVKNSTYAGHLAYIGRIQQEVAAEYSPDVLAYIPLQDAVPGAGKPYTDTLVTGSGKRLKVMSDDGSHFTVEGGQLAMRPLFDRLCADFPFARVPSAHLPE</sequence>
<dbReference type="Gene3D" id="3.40.50.1110">
    <property type="entry name" value="SGNH hydrolase"/>
    <property type="match status" value="1"/>
</dbReference>
<evidence type="ECO:0000313" key="1">
    <source>
        <dbReference type="EMBL" id="MBO8450472.1"/>
    </source>
</evidence>
<dbReference type="Proteomes" id="UP000823616">
    <property type="component" value="Unassembled WGS sequence"/>
</dbReference>
<organism evidence="1 2">
    <name type="scientific">Candidatus Avitreponema avistercoris</name>
    <dbReference type="NCBI Taxonomy" id="2840705"/>
    <lineage>
        <taxon>Bacteria</taxon>
        <taxon>Pseudomonadati</taxon>
        <taxon>Spirochaetota</taxon>
        <taxon>Spirochaetia</taxon>
        <taxon>Spirochaetales</taxon>
        <taxon>Candidatus Avitreponema</taxon>
    </lineage>
</organism>
<dbReference type="AlphaFoldDB" id="A0A9D9ENM7"/>
<protein>
    <submittedName>
        <fullName evidence="1">DUF459 domain-containing protein</fullName>
    </submittedName>
</protein>
<evidence type="ECO:0000313" key="2">
    <source>
        <dbReference type="Proteomes" id="UP000823616"/>
    </source>
</evidence>
<reference evidence="1" key="2">
    <citation type="journal article" date="2021" name="PeerJ">
        <title>Extensive microbial diversity within the chicken gut microbiome revealed by metagenomics and culture.</title>
        <authorList>
            <person name="Gilroy R."/>
            <person name="Ravi A."/>
            <person name="Getino M."/>
            <person name="Pursley I."/>
            <person name="Horton D.L."/>
            <person name="Alikhan N.F."/>
            <person name="Baker D."/>
            <person name="Gharbi K."/>
            <person name="Hall N."/>
            <person name="Watson M."/>
            <person name="Adriaenssens E.M."/>
            <person name="Foster-Nyarko E."/>
            <person name="Jarju S."/>
            <person name="Secka A."/>
            <person name="Antonio M."/>
            <person name="Oren A."/>
            <person name="Chaudhuri R.R."/>
            <person name="La Ragione R."/>
            <person name="Hildebrand F."/>
            <person name="Pallen M.J."/>
        </authorList>
    </citation>
    <scope>NUCLEOTIDE SEQUENCE</scope>
    <source>
        <strain evidence="1">B3-4054</strain>
    </source>
</reference>
<dbReference type="EMBL" id="JADIMS010000086">
    <property type="protein sequence ID" value="MBO8450472.1"/>
    <property type="molecule type" value="Genomic_DNA"/>
</dbReference>
<accession>A0A9D9ENM7</accession>
<comment type="caution">
    <text evidence="1">The sequence shown here is derived from an EMBL/GenBank/DDBJ whole genome shotgun (WGS) entry which is preliminary data.</text>
</comment>
<dbReference type="InterPro" id="IPR036514">
    <property type="entry name" value="SGNH_hydro_sf"/>
</dbReference>
<proteinExistence type="predicted"/>
<dbReference type="GO" id="GO:0016788">
    <property type="term" value="F:hydrolase activity, acting on ester bonds"/>
    <property type="evidence" value="ECO:0007669"/>
    <property type="project" value="UniProtKB-ARBA"/>
</dbReference>
<gene>
    <name evidence="1" type="ORF">IAA96_05130</name>
</gene>